<dbReference type="FunFam" id="3.30.160.60:FF:001498">
    <property type="entry name" value="Zinc finger protein 404"/>
    <property type="match status" value="1"/>
</dbReference>
<feature type="domain" description="C2H2-type" evidence="11">
    <location>
        <begin position="361"/>
        <end position="388"/>
    </location>
</feature>
<dbReference type="SUPFAM" id="SSF57667">
    <property type="entry name" value="beta-beta-alpha zinc fingers"/>
    <property type="match status" value="3"/>
</dbReference>
<evidence type="ECO:0008006" key="15">
    <source>
        <dbReference type="Google" id="ProtNLM"/>
    </source>
</evidence>
<feature type="region of interest" description="Disordered" evidence="10">
    <location>
        <begin position="219"/>
        <end position="252"/>
    </location>
</feature>
<dbReference type="SUPFAM" id="SSF57716">
    <property type="entry name" value="Glucocorticoid receptor-like (DNA-binding domain)"/>
    <property type="match status" value="1"/>
</dbReference>
<dbReference type="Proteomes" id="UP000078200">
    <property type="component" value="Unassembled WGS sequence"/>
</dbReference>
<organism evidence="13 14">
    <name type="scientific">Glossina austeni</name>
    <name type="common">Savannah tsetse fly</name>
    <dbReference type="NCBI Taxonomy" id="7395"/>
    <lineage>
        <taxon>Eukaryota</taxon>
        <taxon>Metazoa</taxon>
        <taxon>Ecdysozoa</taxon>
        <taxon>Arthropoda</taxon>
        <taxon>Hexapoda</taxon>
        <taxon>Insecta</taxon>
        <taxon>Pterygota</taxon>
        <taxon>Neoptera</taxon>
        <taxon>Endopterygota</taxon>
        <taxon>Diptera</taxon>
        <taxon>Brachycera</taxon>
        <taxon>Muscomorpha</taxon>
        <taxon>Hippoboscoidea</taxon>
        <taxon>Glossinidae</taxon>
        <taxon>Glossina</taxon>
    </lineage>
</organism>
<comment type="subcellular location">
    <subcellularLocation>
        <location evidence="1">Nucleus</location>
    </subcellularLocation>
</comment>
<dbReference type="FunFam" id="3.30.160.60:FF:000100">
    <property type="entry name" value="Zinc finger 45-like"/>
    <property type="match status" value="1"/>
</dbReference>
<evidence type="ECO:0000256" key="9">
    <source>
        <dbReference type="SAM" id="Coils"/>
    </source>
</evidence>
<dbReference type="GO" id="GO:0000978">
    <property type="term" value="F:RNA polymerase II cis-regulatory region sequence-specific DNA binding"/>
    <property type="evidence" value="ECO:0007669"/>
    <property type="project" value="TreeGrafter"/>
</dbReference>
<evidence type="ECO:0000259" key="12">
    <source>
        <dbReference type="PROSITE" id="PS51915"/>
    </source>
</evidence>
<dbReference type="GO" id="GO:0000981">
    <property type="term" value="F:DNA-binding transcription factor activity, RNA polymerase II-specific"/>
    <property type="evidence" value="ECO:0007669"/>
    <property type="project" value="TreeGrafter"/>
</dbReference>
<keyword evidence="14" id="KW-1185">Reference proteome</keyword>
<evidence type="ECO:0000256" key="4">
    <source>
        <dbReference type="ARBA" id="ARBA00022771"/>
    </source>
</evidence>
<feature type="binding site" evidence="8">
    <location>
        <position position="39"/>
    </location>
    <ligand>
        <name>Zn(2+)</name>
        <dbReference type="ChEBI" id="CHEBI:29105"/>
    </ligand>
</feature>
<dbReference type="GO" id="GO:0008270">
    <property type="term" value="F:zinc ion binding"/>
    <property type="evidence" value="ECO:0007669"/>
    <property type="project" value="UniProtKB-UniRule"/>
</dbReference>
<dbReference type="AlphaFoldDB" id="A0A1A9UZP7"/>
<dbReference type="PANTHER" id="PTHR23226:SF416">
    <property type="entry name" value="FI01424P"/>
    <property type="match status" value="1"/>
</dbReference>
<dbReference type="GO" id="GO:0005634">
    <property type="term" value="C:nucleus"/>
    <property type="evidence" value="ECO:0007669"/>
    <property type="project" value="UniProtKB-SubCell"/>
</dbReference>
<keyword evidence="9" id="KW-0175">Coiled coil</keyword>
<evidence type="ECO:0000256" key="8">
    <source>
        <dbReference type="PROSITE-ProRule" id="PRU01263"/>
    </source>
</evidence>
<evidence type="ECO:0000256" key="6">
    <source>
        <dbReference type="ARBA" id="ARBA00023242"/>
    </source>
</evidence>
<dbReference type="SMART" id="SM00355">
    <property type="entry name" value="ZnF_C2H2"/>
    <property type="match status" value="5"/>
</dbReference>
<feature type="binding site" evidence="8">
    <location>
        <position position="36"/>
    </location>
    <ligand>
        <name>Zn(2+)</name>
        <dbReference type="ChEBI" id="CHEBI:29105"/>
    </ligand>
</feature>
<accession>A0A1A9UZP7</accession>
<evidence type="ECO:0000256" key="10">
    <source>
        <dbReference type="SAM" id="MobiDB-lite"/>
    </source>
</evidence>
<dbReference type="Gene3D" id="3.30.160.60">
    <property type="entry name" value="Classic Zinc Finger"/>
    <property type="match status" value="3"/>
</dbReference>
<dbReference type="PROSITE" id="PS50157">
    <property type="entry name" value="ZINC_FINGER_C2H2_2"/>
    <property type="match status" value="5"/>
</dbReference>
<keyword evidence="4 7" id="KW-0863">Zinc-finger</keyword>
<feature type="binding site" evidence="8">
    <location>
        <position position="89"/>
    </location>
    <ligand>
        <name>Zn(2+)</name>
        <dbReference type="ChEBI" id="CHEBI:29105"/>
    </ligand>
</feature>
<evidence type="ECO:0000256" key="1">
    <source>
        <dbReference type="ARBA" id="ARBA00004123"/>
    </source>
</evidence>
<feature type="coiled-coil region" evidence="9">
    <location>
        <begin position="408"/>
        <end position="439"/>
    </location>
</feature>
<dbReference type="FunFam" id="3.30.160.60:FF:000557">
    <property type="entry name" value="zinc finger and SCAN domain-containing protein 29"/>
    <property type="match status" value="1"/>
</dbReference>
<dbReference type="PROSITE" id="PS00028">
    <property type="entry name" value="ZINC_FINGER_C2H2_1"/>
    <property type="match status" value="5"/>
</dbReference>
<dbReference type="EnsemblMetazoa" id="GAUT021015-RA">
    <property type="protein sequence ID" value="GAUT021015-PA"/>
    <property type="gene ID" value="GAUT021015"/>
</dbReference>
<feature type="domain" description="C2H2-type" evidence="11">
    <location>
        <begin position="304"/>
        <end position="326"/>
    </location>
</feature>
<feature type="compositionally biased region" description="Basic and acidic residues" evidence="10">
    <location>
        <begin position="232"/>
        <end position="251"/>
    </location>
</feature>
<feature type="domain" description="C2H2-type" evidence="11">
    <location>
        <begin position="333"/>
        <end position="360"/>
    </location>
</feature>
<evidence type="ECO:0000256" key="7">
    <source>
        <dbReference type="PROSITE-ProRule" id="PRU00042"/>
    </source>
</evidence>
<reference evidence="13" key="1">
    <citation type="submission" date="2020-05" db="UniProtKB">
        <authorList>
            <consortium name="EnsemblMetazoa"/>
        </authorList>
    </citation>
    <scope>IDENTIFICATION</scope>
    <source>
        <strain evidence="13">TTRI</strain>
    </source>
</reference>
<evidence type="ECO:0000313" key="14">
    <source>
        <dbReference type="Proteomes" id="UP000078200"/>
    </source>
</evidence>
<dbReference type="InterPro" id="IPR036236">
    <property type="entry name" value="Znf_C2H2_sf"/>
</dbReference>
<keyword evidence="6" id="KW-0539">Nucleus</keyword>
<evidence type="ECO:0000256" key="3">
    <source>
        <dbReference type="ARBA" id="ARBA00022737"/>
    </source>
</evidence>
<evidence type="ECO:0000313" key="13">
    <source>
        <dbReference type="EnsemblMetazoa" id="GAUT021015-PA"/>
    </source>
</evidence>
<feature type="domain" description="ZAD" evidence="12">
    <location>
        <begin position="34"/>
        <end position="116"/>
    </location>
</feature>
<proteinExistence type="predicted"/>
<dbReference type="STRING" id="7395.A0A1A9UZP7"/>
<name>A0A1A9UZP7_GLOAU</name>
<dbReference type="Pfam" id="PF07776">
    <property type="entry name" value="zf-AD"/>
    <property type="match status" value="1"/>
</dbReference>
<dbReference type="VEuPathDB" id="VectorBase:GAUT021015"/>
<protein>
    <recommendedName>
        <fullName evidence="15">Protein krueppel</fullName>
    </recommendedName>
</protein>
<feature type="domain" description="C2H2-type" evidence="11">
    <location>
        <begin position="275"/>
        <end position="303"/>
    </location>
</feature>
<keyword evidence="5 8" id="KW-0862">Zinc</keyword>
<evidence type="ECO:0000256" key="5">
    <source>
        <dbReference type="ARBA" id="ARBA00022833"/>
    </source>
</evidence>
<evidence type="ECO:0000256" key="2">
    <source>
        <dbReference type="ARBA" id="ARBA00022723"/>
    </source>
</evidence>
<keyword evidence="3" id="KW-0677">Repeat</keyword>
<feature type="domain" description="C2H2-type" evidence="11">
    <location>
        <begin position="389"/>
        <end position="416"/>
    </location>
</feature>
<sequence length="443" mass="51766">MCEMLRKILHYENVLELKVNTKSSLQPEDVNNWQLCRTCLCEVDLDDSLSINAMVIDTIQEKFLNIKEMLQLSIGYTINLDHPLPSMVCKSCVSKITKLYYFTVQIKRAENVLKSLYQNLNSCEQNEPENNESLNPINVKDEKELSTTPIEYEQYEVLEDIELLSSEENYPNDGKQDPGDNTELLNDIPQESLETYELVPANADEELFTYEDIIKSEDEGAHLSEEENPIVEENKDNKEGTKSKNPEDVNSFKKRLPMRYKHKQPRVKQPLLTDLTCSVCSQSFYIQRDLVQHVQQTHPSAKAFKCRDCGQKFTHMQSLSRHMNTHKTSLFKYECKYCTKTFARIDGLIRHHRTHTGERPYGCDFCDKTFKQRTELNAHALTHVNHKMFACNICDRLLSSRNGLYLHKKNHENRIARSKVKLKQQIKEREDNLEIYLIKQTEE</sequence>
<dbReference type="PROSITE" id="PS51915">
    <property type="entry name" value="ZAD"/>
    <property type="match status" value="1"/>
</dbReference>
<feature type="region of interest" description="Disordered" evidence="10">
    <location>
        <begin position="124"/>
        <end position="146"/>
    </location>
</feature>
<evidence type="ECO:0000259" key="11">
    <source>
        <dbReference type="PROSITE" id="PS50157"/>
    </source>
</evidence>
<keyword evidence="2 8" id="KW-0479">Metal-binding</keyword>
<dbReference type="SMART" id="SM00868">
    <property type="entry name" value="zf-AD"/>
    <property type="match status" value="1"/>
</dbReference>
<dbReference type="Gene3D" id="3.40.1800.20">
    <property type="match status" value="1"/>
</dbReference>
<dbReference type="Pfam" id="PF00096">
    <property type="entry name" value="zf-C2H2"/>
    <property type="match status" value="3"/>
</dbReference>
<dbReference type="PANTHER" id="PTHR23226">
    <property type="entry name" value="ZINC FINGER AND SCAN DOMAIN-CONTAINING"/>
    <property type="match status" value="1"/>
</dbReference>
<dbReference type="InterPro" id="IPR013087">
    <property type="entry name" value="Znf_C2H2_type"/>
</dbReference>
<dbReference type="InterPro" id="IPR012934">
    <property type="entry name" value="Znf_AD"/>
</dbReference>
<feature type="binding site" evidence="8">
    <location>
        <position position="92"/>
    </location>
    <ligand>
        <name>Zn(2+)</name>
        <dbReference type="ChEBI" id="CHEBI:29105"/>
    </ligand>
</feature>